<dbReference type="RefSeq" id="WP_279964197.1">
    <property type="nucleotide sequence ID" value="NZ_CP122537.1"/>
</dbReference>
<feature type="region of interest" description="Disordered" evidence="1">
    <location>
        <begin position="22"/>
        <end position="43"/>
    </location>
</feature>
<keyword evidence="3" id="KW-1185">Reference proteome</keyword>
<gene>
    <name evidence="2" type="ORF">P8627_11260</name>
</gene>
<organism evidence="2 3">
    <name type="scientific">Jannaschia ovalis</name>
    <dbReference type="NCBI Taxonomy" id="3038773"/>
    <lineage>
        <taxon>Bacteria</taxon>
        <taxon>Pseudomonadati</taxon>
        <taxon>Pseudomonadota</taxon>
        <taxon>Alphaproteobacteria</taxon>
        <taxon>Rhodobacterales</taxon>
        <taxon>Roseobacteraceae</taxon>
        <taxon>Jannaschia</taxon>
    </lineage>
</organism>
<accession>A0ABY8LC44</accession>
<dbReference type="Proteomes" id="UP001243420">
    <property type="component" value="Chromosome"/>
</dbReference>
<reference evidence="2 3" key="1">
    <citation type="submission" date="2023-04" db="EMBL/GenBank/DDBJ databases">
        <title>Jannaschia ovalis sp. nov., a marine bacterium isolated from sea tidal flat.</title>
        <authorList>
            <person name="Kwon D.Y."/>
            <person name="Kim J.-J."/>
        </authorList>
    </citation>
    <scope>NUCLEOTIDE SEQUENCE [LARGE SCALE GENOMIC DNA]</scope>
    <source>
        <strain evidence="2 3">GRR-S6-38</strain>
    </source>
</reference>
<protein>
    <submittedName>
        <fullName evidence="2">Uncharacterized protein</fullName>
    </submittedName>
</protein>
<sequence>MARTTWMDRTIEEARIAQIRMPWSRKPVPQPAPSEPQPIRARS</sequence>
<evidence type="ECO:0000256" key="1">
    <source>
        <dbReference type="SAM" id="MobiDB-lite"/>
    </source>
</evidence>
<proteinExistence type="predicted"/>
<evidence type="ECO:0000313" key="2">
    <source>
        <dbReference type="EMBL" id="WGH77615.1"/>
    </source>
</evidence>
<name>A0ABY8LC44_9RHOB</name>
<dbReference type="EMBL" id="CP122537">
    <property type="protein sequence ID" value="WGH77615.1"/>
    <property type="molecule type" value="Genomic_DNA"/>
</dbReference>
<evidence type="ECO:0000313" key="3">
    <source>
        <dbReference type="Proteomes" id="UP001243420"/>
    </source>
</evidence>